<evidence type="ECO:0000256" key="1">
    <source>
        <dbReference type="ARBA" id="ARBA00009381"/>
    </source>
</evidence>
<gene>
    <name evidence="5" type="ORF">SADFL11_2953</name>
</gene>
<dbReference type="InterPro" id="IPR043137">
    <property type="entry name" value="GGT_ssub_C"/>
</dbReference>
<evidence type="ECO:0000256" key="2">
    <source>
        <dbReference type="ARBA" id="ARBA00022679"/>
    </source>
</evidence>
<evidence type="ECO:0000256" key="4">
    <source>
        <dbReference type="ARBA" id="ARBA00023145"/>
    </source>
</evidence>
<dbReference type="GO" id="GO:0103068">
    <property type="term" value="F:leukotriene C4 gamma-glutamyl transferase activity"/>
    <property type="evidence" value="ECO:0007669"/>
    <property type="project" value="UniProtKB-EC"/>
</dbReference>
<organism evidence="5 6">
    <name type="scientific">Roseibium alexandrii (strain DSM 17067 / NCIMB 14079 / DFL-11)</name>
    <name type="common">Labrenzia alexandrii</name>
    <dbReference type="NCBI Taxonomy" id="244592"/>
    <lineage>
        <taxon>Bacteria</taxon>
        <taxon>Pseudomonadati</taxon>
        <taxon>Pseudomonadota</taxon>
        <taxon>Alphaproteobacteria</taxon>
        <taxon>Hyphomicrobiales</taxon>
        <taxon>Stappiaceae</taxon>
        <taxon>Roseibium</taxon>
    </lineage>
</organism>
<protein>
    <submittedName>
        <fullName evidence="5">Gamma-glutamyltransferase</fullName>
        <ecNumber evidence="5">2.3.2.2</ecNumber>
    </submittedName>
</protein>
<dbReference type="PRINTS" id="PR01210">
    <property type="entry name" value="GGTRANSPTASE"/>
</dbReference>
<dbReference type="AlphaFoldDB" id="A0A5E8H174"/>
<accession>A0A5E8H174</accession>
<comment type="similarity">
    <text evidence="1">Belongs to the gamma-glutamyltransferase family.</text>
</comment>
<dbReference type="GO" id="GO:0016787">
    <property type="term" value="F:hydrolase activity"/>
    <property type="evidence" value="ECO:0007669"/>
    <property type="project" value="UniProtKB-KW"/>
</dbReference>
<keyword evidence="5" id="KW-0012">Acyltransferase</keyword>
<keyword evidence="3" id="KW-0378">Hydrolase</keyword>
<sequence>MGKSQTGAVAAGHNLTAKAGAEMLREGGNAVDAAIAALAMACVCEPVLASPGGGGFAMIRDGNTGKTQLLDFFTQTPLEKRGNAEDGFQTIEADFGPTKQIFHIGPATVATPGFLDGLDALSKRGARLTLQDHFAPAIEAASSGFKLTGYQAYLSTVVAPILMATEASRNLFAPVGQLRGAGETFVNPGLAETFRVLGQTSWRDSEIAGALLEEQAANGHLSEADLSAYRVEEREPLSLSVGEARVFLNPRPAASGTLIQYALQHLGDCKPVSLAAALNAADEARLSARGDLSALLKHPLRQNGTTHISAVDADGNACSVTVSNGTGSGEIVNGFGFMLNNILGEEDVNPGGSAGWPVNTRPASMMCPTLLETSDGRLIALGSGGSSRIRSAVFQAVARLSFGGVPLPEVVQMPRLHVENGHLDVEAGLEQHHLADLINAFSDHRIWAEPNMFFGGVHAVQKTGSGEFEGIGDRRREGVAVIVD</sequence>
<dbReference type="InterPro" id="IPR051792">
    <property type="entry name" value="GGT_bact"/>
</dbReference>
<evidence type="ECO:0000313" key="5">
    <source>
        <dbReference type="EMBL" id="EEE45664.1"/>
    </source>
</evidence>
<keyword evidence="4" id="KW-0865">Zymogen</keyword>
<proteinExistence type="inferred from homology"/>
<dbReference type="EC" id="2.3.2.2" evidence="5"/>
<dbReference type="PANTHER" id="PTHR43199">
    <property type="entry name" value="GLUTATHIONE HYDROLASE"/>
    <property type="match status" value="1"/>
</dbReference>
<keyword evidence="2 5" id="KW-0808">Transferase</keyword>
<dbReference type="Gene3D" id="3.60.20.40">
    <property type="match status" value="1"/>
</dbReference>
<name>A0A5E8H174_ROSAD</name>
<reference evidence="5 6" key="1">
    <citation type="submission" date="2008-01" db="EMBL/GenBank/DDBJ databases">
        <authorList>
            <person name="Wagner-Dobler I."/>
            <person name="Ferriera S."/>
            <person name="Johnson J."/>
            <person name="Kravitz S."/>
            <person name="Beeson K."/>
            <person name="Sutton G."/>
            <person name="Rogers Y.-H."/>
            <person name="Friedman R."/>
            <person name="Frazier M."/>
            <person name="Venter J.C."/>
        </authorList>
    </citation>
    <scope>NUCLEOTIDE SEQUENCE [LARGE SCALE GENOMIC DNA]</scope>
    <source>
        <strain evidence="6">DSM 17067 / NCIMB 14079 / DFL-11</strain>
    </source>
</reference>
<dbReference type="InterPro" id="IPR029055">
    <property type="entry name" value="Ntn_hydrolases_N"/>
</dbReference>
<dbReference type="Pfam" id="PF01019">
    <property type="entry name" value="G_glu_transpept"/>
    <property type="match status" value="2"/>
</dbReference>
<evidence type="ECO:0000256" key="3">
    <source>
        <dbReference type="ARBA" id="ARBA00022801"/>
    </source>
</evidence>
<dbReference type="SUPFAM" id="SSF56235">
    <property type="entry name" value="N-terminal nucleophile aminohydrolases (Ntn hydrolases)"/>
    <property type="match status" value="1"/>
</dbReference>
<dbReference type="RefSeq" id="WP_008193773.1">
    <property type="nucleotide sequence ID" value="NZ_CM011002.1"/>
</dbReference>
<dbReference type="Proteomes" id="UP000004703">
    <property type="component" value="Chromosome"/>
</dbReference>
<comment type="caution">
    <text evidence="5">The sequence shown here is derived from an EMBL/GenBank/DDBJ whole genome shotgun (WGS) entry which is preliminary data.</text>
</comment>
<evidence type="ECO:0000313" key="6">
    <source>
        <dbReference type="Proteomes" id="UP000004703"/>
    </source>
</evidence>
<dbReference type="EMBL" id="ACCU02000004">
    <property type="protein sequence ID" value="EEE45664.1"/>
    <property type="molecule type" value="Genomic_DNA"/>
</dbReference>
<dbReference type="PANTHER" id="PTHR43199:SF1">
    <property type="entry name" value="GLUTATHIONE HYDROLASE PROENZYME"/>
    <property type="match status" value="1"/>
</dbReference>
<reference evidence="5 6" key="2">
    <citation type="submission" date="2013-04" db="EMBL/GenBank/DDBJ databases">
        <authorList>
            <person name="Fiebig A."/>
            <person name="Pradella S."/>
            <person name="Wagner-Doebler I."/>
        </authorList>
    </citation>
    <scope>NUCLEOTIDE SEQUENCE [LARGE SCALE GENOMIC DNA]</scope>
    <source>
        <strain evidence="6">DSM 17067 / NCIMB 14079 / DFL-11</strain>
    </source>
</reference>